<dbReference type="InterPro" id="IPR051165">
    <property type="entry name" value="Multifunctional_ANK_Repeat"/>
</dbReference>
<feature type="domain" description="PARP alpha-helical" evidence="13">
    <location>
        <begin position="2125"/>
        <end position="2262"/>
    </location>
</feature>
<feature type="compositionally biased region" description="Basic and acidic residues" evidence="11">
    <location>
        <begin position="199"/>
        <end position="217"/>
    </location>
</feature>
<dbReference type="GO" id="GO:0016779">
    <property type="term" value="F:nucleotidyltransferase activity"/>
    <property type="evidence" value="ECO:0007669"/>
    <property type="project" value="UniProtKB-KW"/>
</dbReference>
<dbReference type="CDD" id="cd07997">
    <property type="entry name" value="WGR_PARP"/>
    <property type="match status" value="1"/>
</dbReference>
<dbReference type="SUPFAM" id="SSF48403">
    <property type="entry name" value="Ankyrin repeat"/>
    <property type="match status" value="4"/>
</dbReference>
<dbReference type="Pfam" id="PF05406">
    <property type="entry name" value="WGR"/>
    <property type="match status" value="1"/>
</dbReference>
<feature type="compositionally biased region" description="Basic residues" evidence="11">
    <location>
        <begin position="256"/>
        <end position="276"/>
    </location>
</feature>
<feature type="compositionally biased region" description="Acidic residues" evidence="11">
    <location>
        <begin position="1971"/>
        <end position="1980"/>
    </location>
</feature>
<organism evidence="15 16">
    <name type="scientific">Acanthaster planci</name>
    <name type="common">Crown-of-thorns starfish</name>
    <dbReference type="NCBI Taxonomy" id="133434"/>
    <lineage>
        <taxon>Eukaryota</taxon>
        <taxon>Metazoa</taxon>
        <taxon>Echinodermata</taxon>
        <taxon>Eleutherozoa</taxon>
        <taxon>Asterozoa</taxon>
        <taxon>Asteroidea</taxon>
        <taxon>Valvatacea</taxon>
        <taxon>Valvatida</taxon>
        <taxon>Acanthasteridae</taxon>
        <taxon>Acanthaster</taxon>
    </lineage>
</organism>
<feature type="compositionally biased region" description="Acidic residues" evidence="11">
    <location>
        <begin position="218"/>
        <end position="244"/>
    </location>
</feature>
<feature type="domain" description="WGR" evidence="14">
    <location>
        <begin position="1996"/>
        <end position="2097"/>
    </location>
</feature>
<dbReference type="PANTHER" id="PTHR24123:SF33">
    <property type="entry name" value="PROTEIN HOS4"/>
    <property type="match status" value="1"/>
</dbReference>
<dbReference type="EC" id="2.4.2.-" evidence="10"/>
<evidence type="ECO:0000256" key="3">
    <source>
        <dbReference type="ARBA" id="ARBA00022679"/>
    </source>
</evidence>
<feature type="repeat" description="ANK" evidence="9">
    <location>
        <begin position="796"/>
        <end position="828"/>
    </location>
</feature>
<dbReference type="KEGG" id="aplc:110987251"/>
<dbReference type="InterPro" id="IPR036616">
    <property type="entry name" value="Poly(ADP-ribose)pol_reg_dom_sf"/>
</dbReference>
<feature type="repeat" description="ANK" evidence="9">
    <location>
        <begin position="653"/>
        <end position="685"/>
    </location>
</feature>
<dbReference type="InterPro" id="IPR036770">
    <property type="entry name" value="Ankyrin_rpt-contain_sf"/>
</dbReference>
<gene>
    <name evidence="16" type="primary">LOC110987251</name>
</gene>
<feature type="region of interest" description="Disordered" evidence="11">
    <location>
        <begin position="2493"/>
        <end position="2547"/>
    </location>
</feature>
<feature type="compositionally biased region" description="Basic residues" evidence="11">
    <location>
        <begin position="342"/>
        <end position="356"/>
    </location>
</feature>
<evidence type="ECO:0000256" key="1">
    <source>
        <dbReference type="ARBA" id="ARBA00004123"/>
    </source>
</evidence>
<dbReference type="RefSeq" id="XP_022105519.1">
    <property type="nucleotide sequence ID" value="XM_022249827.1"/>
</dbReference>
<dbReference type="Pfam" id="PF00023">
    <property type="entry name" value="Ank"/>
    <property type="match status" value="2"/>
</dbReference>
<evidence type="ECO:0000259" key="14">
    <source>
        <dbReference type="PROSITE" id="PS51977"/>
    </source>
</evidence>
<dbReference type="Pfam" id="PF00644">
    <property type="entry name" value="PARP"/>
    <property type="match status" value="1"/>
</dbReference>
<dbReference type="SUPFAM" id="SSF142921">
    <property type="entry name" value="WGR domain-like"/>
    <property type="match status" value="1"/>
</dbReference>
<dbReference type="OMA" id="HYAFGNE"/>
<dbReference type="SMART" id="SM00248">
    <property type="entry name" value="ANK"/>
    <property type="match status" value="27"/>
</dbReference>
<evidence type="ECO:0000256" key="2">
    <source>
        <dbReference type="ARBA" id="ARBA00022676"/>
    </source>
</evidence>
<dbReference type="PROSITE" id="PS50297">
    <property type="entry name" value="ANK_REP_REGION"/>
    <property type="match status" value="7"/>
</dbReference>
<dbReference type="GO" id="GO:0005634">
    <property type="term" value="C:nucleus"/>
    <property type="evidence" value="ECO:0007669"/>
    <property type="project" value="UniProtKB-SubCell"/>
</dbReference>
<evidence type="ECO:0000256" key="5">
    <source>
        <dbReference type="ARBA" id="ARBA00022737"/>
    </source>
</evidence>
<keyword evidence="8" id="KW-0539">Nucleus</keyword>
<proteinExistence type="predicted"/>
<dbReference type="InterPro" id="IPR008893">
    <property type="entry name" value="WGR_domain"/>
</dbReference>
<feature type="region of interest" description="Disordered" evidence="11">
    <location>
        <begin position="1"/>
        <end position="75"/>
    </location>
</feature>
<feature type="compositionally biased region" description="Acidic residues" evidence="11">
    <location>
        <begin position="2517"/>
        <end position="2547"/>
    </location>
</feature>
<keyword evidence="4" id="KW-0548">Nucleotidyltransferase</keyword>
<keyword evidence="2 10" id="KW-0328">Glycosyltransferase</keyword>
<feature type="repeat" description="ANK" evidence="9">
    <location>
        <begin position="727"/>
        <end position="759"/>
    </location>
</feature>
<evidence type="ECO:0000256" key="6">
    <source>
        <dbReference type="ARBA" id="ARBA00023027"/>
    </source>
</evidence>
<sequence length="2547" mass="283175">MSGRLRSSTQSAGSTAGSCGKHDSASPPRSQPPRRARMADEGTDLANGPSTSKGKRRAASAPSPRSPQIKRKRMPAEYYQSDVVDAISKQSTRTPTSDKEVFFNKNTYLAVRTDNGKYFICKTAQNVYHTTKMFKILWLELRTMPGTYEMSYRDTIDIDSVLTDVVMNRQAGGLLTLPRNEINRVEQILGLAIKKENGMLDNDVGPRFREMKEVKTDQDEDKGDEEEEDEDEDDDDDDDNDNDDADKPSTSTRTKTNPKAKKRAPKKPKPKPKKVQSKADSPSPPSKQKGRGRPKATITTKTATKKVAKKITAKAKSTKGKAAAKPAKLGRKKPASKDKKAAAKAKAKDKAKKMKKAKEEKAKKEKKPKEKLHPNDQLTPNNDIEVVPKDPMFEVKNENEIPEVSKFVQCKRSIRAVLTNDMSLLKKLIEDKDVPSVLGPRSASIQLTALDYAARMDNQAALKLLIPEINSTQQRAKLPEVIMQHEVAGRYNFKSLGHAVREINIARGSREGNNAFTKDLDMNVHNREYLQEALSSGISEKTINMIMVADSSATQHIQMHIVKAINAGHRKLAGSLVKKFNQSGGLNFNKLHEEVLLVDKPEDLSPFKRVSVKKKPYENDRVTPIHCAAINPNPKILAKLLSLCPEYAIADSRGRKPIHYAAACEGSGPLELLLGRGMNPDETDNKAMTPLMVASLYGRQQNIEVLVKKIESGKTDELCGVKRKSATAEYAIHYASKAGHVDCVKSLIKHGADTEAMTSASTNKLTPLMLAAQCGHFQVVKTLIEAKAIIAKKDKIKRTSLMLACMNGHYPVATLLLRKGANPNAKDSSGNSPVHYASAYGWWHCLKLLLQAGGDPNTLNDWKTPPLGVALMKGHTGCADLLLEQPGVSLDFRNDSGATLVMLTAASPMTKYMVEQMKYLIDKKANLSLVDIDNRNALHYLAAGGMPDQGNAAEKEAQKNAILDVARVLMEKGCDATVKDKAGKTPINLALQQTNFCMELVQLFLDKGCSLSLDVGQDGDNALHIMAEHCTHNDLGVLLPTIAKTFKEQSEEAMDVDDDSAGEASKKKVTTLQEAAKMVDKEGRTPLLRCIIANSKGRKNFQNVFSMMKALIEVAKSDVNAVVDSKDKSGSRQYEGTSSLHQFSVAKKKWAKPHSVPTTTAEGASSLHLLSVANNVPGLTILLKAKPQLDLLDKGGFTPLQRAILHKRQDSSKLLIEAGANVNLFTADQRGDKATPLILAARARLHDIIPILVAKGADVSAKDSKMMTALHYITMAGDDSNKAMHTASVLLLAGASVNTPDAKHRTPLHYSVNADTGSADTTTDVTEFLIEKKANVFVKDIRGRLPLHYAFVKMKKHRDSTQTDPIEIVMVLLEAMKGQQVDTQDKFGQTPLHWAAYRGATISAMNIAERIKDFNVKDNNGNTPLAMAALGGNDSVAIMLIQKGASINTMVTYVPKELEEKKSGEPQPYTWQWKPLVKPPLAPVKASFFQAVVSEGWQGVVYLMMDRLQKFGLSYINVIQAILEAQKFQLASTMVRKQRDAQKLQQTNRRARSLLHLLSMHAVSPNWANLYEQIATSLFNRGGKLFARDDKGCTPLHYVAANQNAALCKLFAEKDPNGFKNCLNCSDHRGRTPLAAVFWNLNFDASTKEVIRLFTKSGPSLNFCAALPNVESGWLKHKKPAESLEAWYHGHSDRSVPRSPLLIHMHVDNFEACKFLLKNGASCNYADENRLTPLMHAVKLNEIDLVKLLLDHDFDPDEASKRAKPKGPETLSAWATNIWEQKKSSLTQKEETGGIETEDYDPVQDEDEEDEENPEDEDEDPEEVKVSLFPGKVKKPNSLSRAQEAKPKFVKTSDLDVNAADLLGRTAIHYVAKACTYGTWENVKLLELLAQQGARTTGQDKQGKTPLDYALETRSGRVADVLQRLQGVEEAKWVKPKPVQRSWTDGITFPSPKPNFKADAEAMLKQLEAEWETDTAEETEEKVPTPVDEASGMTEGGVVLTDENQDIPYSVTLTKVDVKYGVYGMNNFYVMQIIHQTGKDMMLLFTRWGRIGDEGQFQKTPFNSKEEVIKEFQKIFKAKTGNDWSSVRDFHKEPKKYQLVREDHWRAKRRKAIKAFTFNLESSVPSKLPSAVQAAIKELVKPELLTKALSESGVDTDLISLGNFISRDTLLKAKDILNEINDLLEEYEQCGGYRAPPTGDMEKYQAAMEKAADLSNSFFELIPSQDFAYDKISPLTYLHELNTHMKRLDILLDLSTTNMILLGAQYRAKEINPLDYIYQSLGCQFRLMKEDDLETQLILQYIHNTSNSAANVEAIFRLAREGEDERLNTCGVGNRKMLWHGSTRSNVISILKKGLLISPPEANFRGSTYGRGIYSSDAFAKSLLYCEEYFEKSDTKFLFLCEVALGKMATNPEEPEKLVKQGFDSCMGRGYHKYKTNRDLLMPSGAMMPFGRFVYNTWSPYTYFDYNEYVVFKTEQLALRYLVQCRGDRKQEQKAATEDLDDYSMQEFKEGQGAETGDTDMPDDDDGGSYDGSDNDEYDDDDDDGDE</sequence>
<dbReference type="PROSITE" id="PS50088">
    <property type="entry name" value="ANK_REPEAT"/>
    <property type="match status" value="9"/>
</dbReference>
<dbReference type="SUPFAM" id="SSF56399">
    <property type="entry name" value="ADP-ribosylation"/>
    <property type="match status" value="1"/>
</dbReference>
<evidence type="ECO:0000256" key="8">
    <source>
        <dbReference type="ARBA" id="ARBA00023242"/>
    </source>
</evidence>
<dbReference type="GO" id="GO:0003950">
    <property type="term" value="F:NAD+ poly-ADP-ribosyltransferase activity"/>
    <property type="evidence" value="ECO:0007669"/>
    <property type="project" value="UniProtKB-UniRule"/>
</dbReference>
<evidence type="ECO:0000256" key="9">
    <source>
        <dbReference type="PROSITE-ProRule" id="PRU00023"/>
    </source>
</evidence>
<evidence type="ECO:0000256" key="4">
    <source>
        <dbReference type="ARBA" id="ARBA00022695"/>
    </source>
</evidence>
<evidence type="ECO:0000313" key="15">
    <source>
        <dbReference type="Proteomes" id="UP000694845"/>
    </source>
</evidence>
<dbReference type="Pfam" id="PF12796">
    <property type="entry name" value="Ank_2"/>
    <property type="match status" value="4"/>
</dbReference>
<dbReference type="Gene3D" id="2.20.140.10">
    <property type="entry name" value="WGR domain"/>
    <property type="match status" value="1"/>
</dbReference>
<dbReference type="Gene3D" id="3.90.228.10">
    <property type="match status" value="1"/>
</dbReference>
<feature type="compositionally biased region" description="Acidic residues" evidence="11">
    <location>
        <begin position="1796"/>
        <end position="1822"/>
    </location>
</feature>
<feature type="compositionally biased region" description="Basic and acidic residues" evidence="11">
    <location>
        <begin position="357"/>
        <end position="374"/>
    </location>
</feature>
<keyword evidence="5" id="KW-0677">Repeat</keyword>
<dbReference type="InterPro" id="IPR002110">
    <property type="entry name" value="Ankyrin_rpt"/>
</dbReference>
<feature type="domain" description="PARP catalytic" evidence="12">
    <location>
        <begin position="2272"/>
        <end position="2494"/>
    </location>
</feature>
<keyword evidence="7 9" id="KW-0040">ANK repeat</keyword>
<dbReference type="GeneID" id="110987251"/>
<comment type="subcellular location">
    <subcellularLocation>
        <location evidence="1">Nucleus</location>
    </subcellularLocation>
</comment>
<dbReference type="PROSITE" id="PS51257">
    <property type="entry name" value="PROKAR_LIPOPROTEIN"/>
    <property type="match status" value="1"/>
</dbReference>
<dbReference type="OrthoDB" id="2017365at2759"/>
<feature type="repeat" description="ANK" evidence="9">
    <location>
        <begin position="1232"/>
        <end position="1264"/>
    </location>
</feature>
<feature type="repeat" description="ANK" evidence="9">
    <location>
        <begin position="829"/>
        <end position="861"/>
    </location>
</feature>
<feature type="repeat" description="ANK" evidence="9">
    <location>
        <begin position="1195"/>
        <end position="1227"/>
    </location>
</feature>
<dbReference type="Pfam" id="PF02877">
    <property type="entry name" value="PARP_reg"/>
    <property type="match status" value="1"/>
</dbReference>
<dbReference type="InterPro" id="IPR004102">
    <property type="entry name" value="Poly(ADP-ribose)pol_reg_dom"/>
</dbReference>
<dbReference type="SUPFAM" id="SSF47587">
    <property type="entry name" value="Domain of poly(ADP-ribose) polymerase"/>
    <property type="match status" value="1"/>
</dbReference>
<evidence type="ECO:0000256" key="7">
    <source>
        <dbReference type="ARBA" id="ARBA00023043"/>
    </source>
</evidence>
<keyword evidence="15" id="KW-1185">Reference proteome</keyword>
<feature type="repeat" description="ANK" evidence="9">
    <location>
        <begin position="1420"/>
        <end position="1452"/>
    </location>
</feature>
<feature type="repeat" description="ANK" evidence="9">
    <location>
        <begin position="1729"/>
        <end position="1761"/>
    </location>
</feature>
<keyword evidence="3 10" id="KW-0808">Transferase</keyword>
<feature type="compositionally biased region" description="Basic and acidic residues" evidence="11">
    <location>
        <begin position="1782"/>
        <end position="1792"/>
    </location>
</feature>
<dbReference type="Gene3D" id="1.20.142.10">
    <property type="entry name" value="Poly(ADP-ribose) polymerase, regulatory domain"/>
    <property type="match status" value="1"/>
</dbReference>
<dbReference type="PROSITE" id="PS51977">
    <property type="entry name" value="WGR"/>
    <property type="match status" value="1"/>
</dbReference>
<dbReference type="Gene3D" id="1.25.40.20">
    <property type="entry name" value="Ankyrin repeat-containing domain"/>
    <property type="match status" value="5"/>
</dbReference>
<feature type="region of interest" description="Disordered" evidence="11">
    <location>
        <begin position="199"/>
        <end position="385"/>
    </location>
</feature>
<feature type="region of interest" description="Disordered" evidence="11">
    <location>
        <begin position="1971"/>
        <end position="1993"/>
    </location>
</feature>
<dbReference type="InterPro" id="IPR036930">
    <property type="entry name" value="WGR_dom_sf"/>
</dbReference>
<feature type="repeat" description="ANK" evidence="9">
    <location>
        <begin position="763"/>
        <end position="795"/>
    </location>
</feature>
<protein>
    <recommendedName>
        <fullName evidence="10">Poly [ADP-ribose] polymerase</fullName>
        <shortName evidence="10">PARP</shortName>
        <ecNumber evidence="10">2.4.2.-</ecNumber>
    </recommendedName>
</protein>
<evidence type="ECO:0000313" key="16">
    <source>
        <dbReference type="RefSeq" id="XP_022105519.1"/>
    </source>
</evidence>
<reference evidence="16" key="1">
    <citation type="submission" date="2025-08" db="UniProtKB">
        <authorList>
            <consortium name="RefSeq"/>
        </authorList>
    </citation>
    <scope>IDENTIFICATION</scope>
</reference>
<evidence type="ECO:0000256" key="11">
    <source>
        <dbReference type="SAM" id="MobiDB-lite"/>
    </source>
</evidence>
<accession>A0A8B7ZJ01</accession>
<dbReference type="SMART" id="SM00773">
    <property type="entry name" value="WGR"/>
    <property type="match status" value="1"/>
</dbReference>
<keyword evidence="6 10" id="KW-0520">NAD</keyword>
<dbReference type="Proteomes" id="UP000694845">
    <property type="component" value="Unplaced"/>
</dbReference>
<dbReference type="PANTHER" id="PTHR24123">
    <property type="entry name" value="ANKYRIN REPEAT-CONTAINING"/>
    <property type="match status" value="1"/>
</dbReference>
<evidence type="ECO:0000259" key="13">
    <source>
        <dbReference type="PROSITE" id="PS51060"/>
    </source>
</evidence>
<dbReference type="PROSITE" id="PS51059">
    <property type="entry name" value="PARP_CATALYTIC"/>
    <property type="match status" value="1"/>
</dbReference>
<feature type="compositionally biased region" description="Basic residues" evidence="11">
    <location>
        <begin position="303"/>
        <end position="319"/>
    </location>
</feature>
<evidence type="ECO:0000259" key="12">
    <source>
        <dbReference type="PROSITE" id="PS51059"/>
    </source>
</evidence>
<dbReference type="InterPro" id="IPR012317">
    <property type="entry name" value="Poly(ADP-ribose)pol_cat_dom"/>
</dbReference>
<feature type="compositionally biased region" description="Low complexity" evidence="11">
    <location>
        <begin position="7"/>
        <end position="18"/>
    </location>
</feature>
<evidence type="ECO:0000256" key="10">
    <source>
        <dbReference type="RuleBase" id="RU362114"/>
    </source>
</evidence>
<feature type="region of interest" description="Disordered" evidence="11">
    <location>
        <begin position="1782"/>
        <end position="1847"/>
    </location>
</feature>
<name>A0A8B7ZJ01_ACAPL</name>
<dbReference type="PROSITE" id="PS51060">
    <property type="entry name" value="PARP_ALPHA_HD"/>
    <property type="match status" value="1"/>
</dbReference>